<reference evidence="11" key="1">
    <citation type="submission" date="2010-05" db="EMBL/GenBank/DDBJ databases">
        <title>The complete genome of Truepera radiovictris DSM 17093.</title>
        <authorList>
            <consortium name="US DOE Joint Genome Institute (JGI-PGF)"/>
            <person name="Lucas S."/>
            <person name="Copeland A."/>
            <person name="Lapidus A."/>
            <person name="Glavina del Rio T."/>
            <person name="Dalin E."/>
            <person name="Tice H."/>
            <person name="Bruce D."/>
            <person name="Goodwin L."/>
            <person name="Pitluck S."/>
            <person name="Kyrpides N."/>
            <person name="Mavromatis K."/>
            <person name="Ovchinnikova G."/>
            <person name="Munk A.C."/>
            <person name="Detter J.C."/>
            <person name="Han C."/>
            <person name="Tapia R."/>
            <person name="Land M."/>
            <person name="Hauser L."/>
            <person name="Markowitz V."/>
            <person name="Cheng J.-F."/>
            <person name="Hugenholtz P."/>
            <person name="Woyke T."/>
            <person name="Wu D."/>
            <person name="Tindall B."/>
            <person name="Pomrenke H.G."/>
            <person name="Brambilla E."/>
            <person name="Klenk H.-P."/>
            <person name="Eisen J.A."/>
        </authorList>
    </citation>
    <scope>NUCLEOTIDE SEQUENCE [LARGE SCALE GENOMIC DNA]</scope>
    <source>
        <strain evidence="11">DSM 17093 / CIP 108686 / LMG 22925 / RQ-24</strain>
    </source>
</reference>
<dbReference type="PANTHER" id="PTHR48111:SF1">
    <property type="entry name" value="TWO-COMPONENT RESPONSE REGULATOR ORR33"/>
    <property type="match status" value="1"/>
</dbReference>
<evidence type="ECO:0000256" key="2">
    <source>
        <dbReference type="ARBA" id="ARBA00023012"/>
    </source>
</evidence>
<dbReference type="InterPro" id="IPR001867">
    <property type="entry name" value="OmpR/PhoB-type_DNA-bd"/>
</dbReference>
<proteinExistence type="predicted"/>
<dbReference type="CDD" id="cd00383">
    <property type="entry name" value="trans_reg_C"/>
    <property type="match status" value="1"/>
</dbReference>
<evidence type="ECO:0000256" key="7">
    <source>
        <dbReference type="PROSITE-ProRule" id="PRU01091"/>
    </source>
</evidence>
<dbReference type="GO" id="GO:0006355">
    <property type="term" value="P:regulation of DNA-templated transcription"/>
    <property type="evidence" value="ECO:0007669"/>
    <property type="project" value="InterPro"/>
</dbReference>
<dbReference type="GO" id="GO:0005829">
    <property type="term" value="C:cytosol"/>
    <property type="evidence" value="ECO:0007669"/>
    <property type="project" value="TreeGrafter"/>
</dbReference>
<dbReference type="SMART" id="SM00862">
    <property type="entry name" value="Trans_reg_C"/>
    <property type="match status" value="1"/>
</dbReference>
<sequence length="236" mass="26398">MPLPETSPLTPPRPRLLLVEDDPGIRESLELGLGFEGFEVVTAASASEGLRLFAQEAIDVVILDILLPGSDGYRVLEAIRTPHNPKREVAVLFLTALDTIEDRVRGLRLGADDYLVKPFSLAELVARIEALWRRLQRPVTALCAADVRLYPDKREAWRGGVPLELAPKEFALLQVLLEHRARVVSREALMQRLWGERVDPNTLEVHVSSLRRALGDPPMIRTVRGYGYLLDEADLS</sequence>
<dbReference type="Gene3D" id="6.10.250.690">
    <property type="match status" value="1"/>
</dbReference>
<dbReference type="Gene3D" id="3.40.50.2300">
    <property type="match status" value="1"/>
</dbReference>
<evidence type="ECO:0000259" key="8">
    <source>
        <dbReference type="PROSITE" id="PS50110"/>
    </source>
</evidence>
<evidence type="ECO:0000313" key="11">
    <source>
        <dbReference type="Proteomes" id="UP000000379"/>
    </source>
</evidence>
<dbReference type="GO" id="GO:0000976">
    <property type="term" value="F:transcription cis-regulatory region binding"/>
    <property type="evidence" value="ECO:0007669"/>
    <property type="project" value="TreeGrafter"/>
</dbReference>
<keyword evidence="3" id="KW-0805">Transcription regulation</keyword>
<dbReference type="OrthoDB" id="9790442at2"/>
<evidence type="ECO:0000256" key="3">
    <source>
        <dbReference type="ARBA" id="ARBA00023015"/>
    </source>
</evidence>
<dbReference type="PANTHER" id="PTHR48111">
    <property type="entry name" value="REGULATOR OF RPOS"/>
    <property type="match status" value="1"/>
</dbReference>
<keyword evidence="1 6" id="KW-0597">Phosphoprotein</keyword>
<feature type="domain" description="OmpR/PhoB-type" evidence="9">
    <location>
        <begin position="139"/>
        <end position="232"/>
    </location>
</feature>
<dbReference type="InterPro" id="IPR001789">
    <property type="entry name" value="Sig_transdc_resp-reg_receiver"/>
</dbReference>
<dbReference type="InterPro" id="IPR039420">
    <property type="entry name" value="WalR-like"/>
</dbReference>
<dbReference type="PROSITE" id="PS51755">
    <property type="entry name" value="OMPR_PHOB"/>
    <property type="match status" value="1"/>
</dbReference>
<dbReference type="Pfam" id="PF00486">
    <property type="entry name" value="Trans_reg_C"/>
    <property type="match status" value="1"/>
</dbReference>
<dbReference type="Gene3D" id="1.10.10.10">
    <property type="entry name" value="Winged helix-like DNA-binding domain superfamily/Winged helix DNA-binding domain"/>
    <property type="match status" value="1"/>
</dbReference>
<dbReference type="AlphaFoldDB" id="D7CR92"/>
<keyword evidence="2" id="KW-0902">Two-component regulatory system</keyword>
<dbReference type="SMART" id="SM00448">
    <property type="entry name" value="REC"/>
    <property type="match status" value="1"/>
</dbReference>
<keyword evidence="11" id="KW-1185">Reference proteome</keyword>
<dbReference type="RefSeq" id="WP_013178544.1">
    <property type="nucleotide sequence ID" value="NC_014221.1"/>
</dbReference>
<keyword evidence="5" id="KW-0804">Transcription</keyword>
<name>D7CR92_TRURR</name>
<reference evidence="10 11" key="2">
    <citation type="journal article" date="2011" name="Stand. Genomic Sci.">
        <title>Complete genome sequence of Truepera radiovictrix type strain (RQ-24).</title>
        <authorList>
            <person name="Ivanova N."/>
            <person name="Rohde C."/>
            <person name="Munk C."/>
            <person name="Nolan M."/>
            <person name="Lucas S."/>
            <person name="Del Rio T.G."/>
            <person name="Tice H."/>
            <person name="Deshpande S."/>
            <person name="Cheng J.F."/>
            <person name="Tapia R."/>
            <person name="Han C."/>
            <person name="Goodwin L."/>
            <person name="Pitluck S."/>
            <person name="Liolios K."/>
            <person name="Mavromatis K."/>
            <person name="Mikhailova N."/>
            <person name="Pati A."/>
            <person name="Chen A."/>
            <person name="Palaniappan K."/>
            <person name="Land M."/>
            <person name="Hauser L."/>
            <person name="Chang Y.J."/>
            <person name="Jeffries C.D."/>
            <person name="Brambilla E."/>
            <person name="Rohde M."/>
            <person name="Goker M."/>
            <person name="Tindall B.J."/>
            <person name="Woyke T."/>
            <person name="Bristow J."/>
            <person name="Eisen J.A."/>
            <person name="Markowitz V."/>
            <person name="Hugenholtz P."/>
            <person name="Kyrpides N.C."/>
            <person name="Klenk H.P."/>
            <person name="Lapidus A."/>
        </authorList>
    </citation>
    <scope>NUCLEOTIDE SEQUENCE [LARGE SCALE GENOMIC DNA]</scope>
    <source>
        <strain evidence="11">DSM 17093 / CIP 108686 / LMG 22925 / RQ-24</strain>
    </source>
</reference>
<dbReference type="GO" id="GO:0032993">
    <property type="term" value="C:protein-DNA complex"/>
    <property type="evidence" value="ECO:0007669"/>
    <property type="project" value="TreeGrafter"/>
</dbReference>
<evidence type="ECO:0000256" key="4">
    <source>
        <dbReference type="ARBA" id="ARBA00023125"/>
    </source>
</evidence>
<evidence type="ECO:0000256" key="6">
    <source>
        <dbReference type="PROSITE-ProRule" id="PRU00169"/>
    </source>
</evidence>
<dbReference type="Proteomes" id="UP000000379">
    <property type="component" value="Chromosome"/>
</dbReference>
<keyword evidence="4 7" id="KW-0238">DNA-binding</keyword>
<dbReference type="KEGG" id="tra:Trad_2066"/>
<dbReference type="eggNOG" id="COG0745">
    <property type="taxonomic scope" value="Bacteria"/>
</dbReference>
<dbReference type="HOGENOM" id="CLU_000445_30_1_0"/>
<dbReference type="GO" id="GO:0000156">
    <property type="term" value="F:phosphorelay response regulator activity"/>
    <property type="evidence" value="ECO:0007669"/>
    <property type="project" value="TreeGrafter"/>
</dbReference>
<evidence type="ECO:0000256" key="1">
    <source>
        <dbReference type="ARBA" id="ARBA00022553"/>
    </source>
</evidence>
<organism evidence="10 11">
    <name type="scientific">Truepera radiovictrix (strain DSM 17093 / CIP 108686 / LMG 22925 / RQ-24)</name>
    <dbReference type="NCBI Taxonomy" id="649638"/>
    <lineage>
        <taxon>Bacteria</taxon>
        <taxon>Thermotogati</taxon>
        <taxon>Deinococcota</taxon>
        <taxon>Deinococci</taxon>
        <taxon>Trueperales</taxon>
        <taxon>Trueperaceae</taxon>
        <taxon>Truepera</taxon>
    </lineage>
</organism>
<dbReference type="PROSITE" id="PS50110">
    <property type="entry name" value="RESPONSE_REGULATORY"/>
    <property type="match status" value="1"/>
</dbReference>
<dbReference type="SUPFAM" id="SSF52172">
    <property type="entry name" value="CheY-like"/>
    <property type="match status" value="1"/>
</dbReference>
<protein>
    <submittedName>
        <fullName evidence="10">Two component transcriptional regulator, winged helix family</fullName>
    </submittedName>
</protein>
<evidence type="ECO:0000256" key="5">
    <source>
        <dbReference type="ARBA" id="ARBA00023163"/>
    </source>
</evidence>
<dbReference type="InterPro" id="IPR036388">
    <property type="entry name" value="WH-like_DNA-bd_sf"/>
</dbReference>
<dbReference type="EMBL" id="CP002049">
    <property type="protein sequence ID" value="ADI15180.1"/>
    <property type="molecule type" value="Genomic_DNA"/>
</dbReference>
<dbReference type="STRING" id="649638.Trad_2066"/>
<feature type="DNA-binding region" description="OmpR/PhoB-type" evidence="7">
    <location>
        <begin position="139"/>
        <end position="232"/>
    </location>
</feature>
<gene>
    <name evidence="10" type="ordered locus">Trad_2066</name>
</gene>
<evidence type="ECO:0000313" key="10">
    <source>
        <dbReference type="EMBL" id="ADI15180.1"/>
    </source>
</evidence>
<accession>D7CR92</accession>
<feature type="modified residue" description="4-aspartylphosphate" evidence="6">
    <location>
        <position position="64"/>
    </location>
</feature>
<dbReference type="InterPro" id="IPR011006">
    <property type="entry name" value="CheY-like_superfamily"/>
</dbReference>
<feature type="domain" description="Response regulatory" evidence="8">
    <location>
        <begin position="15"/>
        <end position="132"/>
    </location>
</feature>
<dbReference type="Pfam" id="PF00072">
    <property type="entry name" value="Response_reg"/>
    <property type="match status" value="1"/>
</dbReference>
<evidence type="ECO:0000259" key="9">
    <source>
        <dbReference type="PROSITE" id="PS51755"/>
    </source>
</evidence>